<evidence type="ECO:0000313" key="11">
    <source>
        <dbReference type="Proteomes" id="UP000009022"/>
    </source>
</evidence>
<dbReference type="PROSITE" id="PS50267">
    <property type="entry name" value="NA_NEUROTRAN_SYMP_3"/>
    <property type="match status" value="1"/>
</dbReference>
<feature type="transmembrane region" description="Helical" evidence="9">
    <location>
        <begin position="245"/>
        <end position="267"/>
    </location>
</feature>
<feature type="binding site" evidence="6">
    <location>
        <position position="398"/>
    </location>
    <ligand>
        <name>Na(+)</name>
        <dbReference type="ChEBI" id="CHEBI:29101"/>
        <label>1</label>
    </ligand>
</feature>
<keyword evidence="3 8" id="KW-0812">Transmembrane</keyword>
<dbReference type="PROSITE" id="PS00610">
    <property type="entry name" value="NA_NEUROTRAN_SYMP_1"/>
    <property type="match status" value="1"/>
</dbReference>
<feature type="transmembrane region" description="Helical" evidence="9">
    <location>
        <begin position="500"/>
        <end position="524"/>
    </location>
</feature>
<dbReference type="PANTHER" id="PTHR11616">
    <property type="entry name" value="SODIUM/CHLORIDE DEPENDENT TRANSPORTER"/>
    <property type="match status" value="1"/>
</dbReference>
<dbReference type="PROSITE" id="PS00754">
    <property type="entry name" value="NA_NEUROTRAN_SYMP_2"/>
    <property type="match status" value="1"/>
</dbReference>
<dbReference type="HOGENOM" id="CLU_006855_9_5_1"/>
<feature type="transmembrane region" description="Helical" evidence="9">
    <location>
        <begin position="327"/>
        <end position="350"/>
    </location>
</feature>
<comment type="similarity">
    <text evidence="8">Belongs to the sodium:neurotransmitter symporter (SNF) (TC 2.A.22) family.</text>
</comment>
<keyword evidence="6" id="KW-0479">Metal-binding</keyword>
<keyword evidence="7" id="KW-1015">Disulfide bond</keyword>
<dbReference type="PANTHER" id="PTHR11616:SF240">
    <property type="entry name" value="BLOATED TUBULES, ISOFORM B-RELATED"/>
    <property type="match status" value="1"/>
</dbReference>
<dbReference type="EMBL" id="DS985258">
    <property type="protein sequence ID" value="EDV20632.1"/>
    <property type="molecule type" value="Genomic_DNA"/>
</dbReference>
<reference evidence="10 11" key="1">
    <citation type="journal article" date="2008" name="Nature">
        <title>The Trichoplax genome and the nature of placozoans.</title>
        <authorList>
            <person name="Srivastava M."/>
            <person name="Begovic E."/>
            <person name="Chapman J."/>
            <person name="Putnam N.H."/>
            <person name="Hellsten U."/>
            <person name="Kawashima T."/>
            <person name="Kuo A."/>
            <person name="Mitros T."/>
            <person name="Salamov A."/>
            <person name="Carpenter M.L."/>
            <person name="Signorovitch A.Y."/>
            <person name="Moreno M.A."/>
            <person name="Kamm K."/>
            <person name="Grimwood J."/>
            <person name="Schmutz J."/>
            <person name="Shapiro H."/>
            <person name="Grigoriev I.V."/>
            <person name="Buss L.W."/>
            <person name="Schierwater B."/>
            <person name="Dellaporta S.L."/>
            <person name="Rokhsar D.S."/>
        </authorList>
    </citation>
    <scope>NUCLEOTIDE SEQUENCE [LARGE SCALE GENOMIC DNA]</scope>
    <source>
        <strain evidence="10 11">Grell-BS-1999</strain>
    </source>
</reference>
<dbReference type="GO" id="GO:0015293">
    <property type="term" value="F:symporter activity"/>
    <property type="evidence" value="ECO:0007669"/>
    <property type="project" value="UniProtKB-KW"/>
</dbReference>
<dbReference type="Pfam" id="PF00209">
    <property type="entry name" value="SNF"/>
    <property type="match status" value="1"/>
</dbReference>
<feature type="transmembrane region" description="Helical" evidence="9">
    <location>
        <begin position="427"/>
        <end position="453"/>
    </location>
</feature>
<dbReference type="GeneID" id="6758045"/>
<dbReference type="CTD" id="6758045"/>
<evidence type="ECO:0000256" key="1">
    <source>
        <dbReference type="ARBA" id="ARBA00004141"/>
    </source>
</evidence>
<dbReference type="OMA" id="KVWENIF"/>
<accession>B3S9D9</accession>
<dbReference type="AlphaFoldDB" id="B3S9D9"/>
<dbReference type="GO" id="GO:0005886">
    <property type="term" value="C:plasma membrane"/>
    <property type="evidence" value="ECO:0000318"/>
    <property type="project" value="GO_Central"/>
</dbReference>
<dbReference type="RefSeq" id="XP_002116832.1">
    <property type="nucleotide sequence ID" value="XM_002116796.1"/>
</dbReference>
<organism evidence="10 11">
    <name type="scientific">Trichoplax adhaerens</name>
    <name type="common">Trichoplax reptans</name>
    <dbReference type="NCBI Taxonomy" id="10228"/>
    <lineage>
        <taxon>Eukaryota</taxon>
        <taxon>Metazoa</taxon>
        <taxon>Placozoa</taxon>
        <taxon>Uniplacotomia</taxon>
        <taxon>Trichoplacea</taxon>
        <taxon>Trichoplacidae</taxon>
        <taxon>Trichoplax</taxon>
    </lineage>
</organism>
<dbReference type="eggNOG" id="KOG3660">
    <property type="taxonomic scope" value="Eukaryota"/>
</dbReference>
<evidence type="ECO:0000256" key="6">
    <source>
        <dbReference type="PIRSR" id="PIRSR600175-1"/>
    </source>
</evidence>
<dbReference type="InParanoid" id="B3S9D9"/>
<keyword evidence="11" id="KW-1185">Reference proteome</keyword>
<dbReference type="InterPro" id="IPR037272">
    <property type="entry name" value="SNS_sf"/>
</dbReference>
<feature type="disulfide bond" evidence="7">
    <location>
        <begin position="138"/>
        <end position="147"/>
    </location>
</feature>
<keyword evidence="4 9" id="KW-1133">Transmembrane helix</keyword>
<feature type="transmembrane region" description="Helical" evidence="9">
    <location>
        <begin position="385"/>
        <end position="406"/>
    </location>
</feature>
<dbReference type="OrthoDB" id="6581954at2759"/>
<feature type="transmembrane region" description="Helical" evidence="9">
    <location>
        <begin position="218"/>
        <end position="239"/>
    </location>
</feature>
<dbReference type="GO" id="GO:0046872">
    <property type="term" value="F:metal ion binding"/>
    <property type="evidence" value="ECO:0007669"/>
    <property type="project" value="UniProtKB-KW"/>
</dbReference>
<protein>
    <recommendedName>
        <fullName evidence="8">Transporter</fullName>
    </recommendedName>
</protein>
<evidence type="ECO:0000256" key="9">
    <source>
        <dbReference type="SAM" id="Phobius"/>
    </source>
</evidence>
<keyword evidence="8" id="KW-0769">Symport</keyword>
<feature type="transmembrane region" description="Helical" evidence="9">
    <location>
        <begin position="100"/>
        <end position="125"/>
    </location>
</feature>
<evidence type="ECO:0000256" key="3">
    <source>
        <dbReference type="ARBA" id="ARBA00022692"/>
    </source>
</evidence>
<dbReference type="SUPFAM" id="SSF161070">
    <property type="entry name" value="SNF-like"/>
    <property type="match status" value="1"/>
</dbReference>
<dbReference type="Proteomes" id="UP000009022">
    <property type="component" value="Unassembled WGS sequence"/>
</dbReference>
<sequence length="609" mass="68061">MSEKKPYEEGGEEEPERGHWGHKMDFLLSCIGYAVGLGNVWRFPYLCAASGGGAFLIPYCIMLILVGIPIFFMELTIGQYSQEGPLKVWENIFPLLKGVGYAMLVCSFGVGIYYNIIIAWCYYFLFASMQSKLPWASCGNPWNTALCRTSVTRCPTANVTNTTGVVTTVAPTTMANNMTNLTACIPKGFKVTSPSEEYWNKQVLDISKGIGEAGHIRWHLALCLLLAWIVIYFCIFKGIKSSGKVVYFSATFPYVVLVILLIRGVTLKGHLEGINFYLTPRWEKLSDANVWASATTQIFFSLSVGFGGLITMASYNKFYNNCFRDSLTVSLINCGTSFFAGFVIFSVVGFMANSSGRQVSEVADQGVSLAFIVYPAAVAEMPVSQLWSIIFFFMLITLGMDSQFAFMETIITAAVDEYPKVLRAKKWFISMIGCITLYFLGLPCITQAGAYVLQLMDDHVAGISLLILCIFEVIGCGWGYGAFQLMKDVEKMIGYKPFLYYWWIGCWKFLSLATLLFVTIFKIVGYKKSSFGGKPMPDWADGVGWFMACCSMVFIPGVALYKMFTTDGSWSERFRILTTPRDDKYGDLQISAVEHELRKENGHNMEQTV</sequence>
<feature type="transmembrane region" description="Helical" evidence="9">
    <location>
        <begin position="56"/>
        <end position="80"/>
    </location>
</feature>
<evidence type="ECO:0000256" key="8">
    <source>
        <dbReference type="RuleBase" id="RU003732"/>
    </source>
</evidence>
<dbReference type="KEGG" id="tad:TRIADDRAFT_38332"/>
<feature type="transmembrane region" description="Helical" evidence="9">
    <location>
        <begin position="26"/>
        <end position="44"/>
    </location>
</feature>
<feature type="binding site" evidence="6">
    <location>
        <position position="39"/>
    </location>
    <ligand>
        <name>Na(+)</name>
        <dbReference type="ChEBI" id="CHEBI:29101"/>
        <label>1</label>
    </ligand>
</feature>
<feature type="binding site" evidence="6">
    <location>
        <position position="401"/>
    </location>
    <ligand>
        <name>Na(+)</name>
        <dbReference type="ChEBI" id="CHEBI:29101"/>
        <label>1</label>
    </ligand>
</feature>
<dbReference type="GO" id="GO:0006865">
    <property type="term" value="P:amino acid transport"/>
    <property type="evidence" value="ECO:0000318"/>
    <property type="project" value="GO_Central"/>
</dbReference>
<dbReference type="PRINTS" id="PR00176">
    <property type="entry name" value="NANEUSMPORT"/>
</dbReference>
<dbReference type="PhylomeDB" id="B3S9D9"/>
<proteinExistence type="inferred from homology"/>
<keyword evidence="5 9" id="KW-0472">Membrane</keyword>
<evidence type="ECO:0000256" key="2">
    <source>
        <dbReference type="ARBA" id="ARBA00022448"/>
    </source>
</evidence>
<dbReference type="InterPro" id="IPR000175">
    <property type="entry name" value="Na/ntran_symport"/>
</dbReference>
<feature type="transmembrane region" description="Helical" evidence="9">
    <location>
        <begin position="288"/>
        <end position="315"/>
    </location>
</feature>
<gene>
    <name evidence="10" type="ORF">TRIADDRAFT_38332</name>
</gene>
<feature type="binding site" evidence="6">
    <location>
        <position position="32"/>
    </location>
    <ligand>
        <name>Na(+)</name>
        <dbReference type="ChEBI" id="CHEBI:29101"/>
        <label>1</label>
    </ligand>
</feature>
<feature type="binding site" evidence="6">
    <location>
        <position position="301"/>
    </location>
    <ligand>
        <name>Na(+)</name>
        <dbReference type="ChEBI" id="CHEBI:29101"/>
        <label>1</label>
    </ligand>
</feature>
<feature type="binding site" evidence="6">
    <location>
        <position position="402"/>
    </location>
    <ligand>
        <name>Na(+)</name>
        <dbReference type="ChEBI" id="CHEBI:29101"/>
        <label>1</label>
    </ligand>
</feature>
<feature type="binding site" evidence="6">
    <location>
        <position position="35"/>
    </location>
    <ligand>
        <name>Na(+)</name>
        <dbReference type="ChEBI" id="CHEBI:29101"/>
        <label>1</label>
    </ligand>
</feature>
<feature type="binding site" evidence="6">
    <location>
        <position position="34"/>
    </location>
    <ligand>
        <name>Na(+)</name>
        <dbReference type="ChEBI" id="CHEBI:29101"/>
        <label>1</label>
    </ligand>
</feature>
<evidence type="ECO:0000313" key="10">
    <source>
        <dbReference type="EMBL" id="EDV20632.1"/>
    </source>
</evidence>
<evidence type="ECO:0000256" key="4">
    <source>
        <dbReference type="ARBA" id="ARBA00022989"/>
    </source>
</evidence>
<feature type="binding site" evidence="6">
    <location>
        <position position="333"/>
    </location>
    <ligand>
        <name>Na(+)</name>
        <dbReference type="ChEBI" id="CHEBI:29101"/>
        <label>1</label>
    </ligand>
</feature>
<dbReference type="GO" id="GO:0035725">
    <property type="term" value="P:sodium ion transmembrane transport"/>
    <property type="evidence" value="ECO:0000318"/>
    <property type="project" value="GO_Central"/>
</dbReference>
<evidence type="ECO:0000256" key="5">
    <source>
        <dbReference type="ARBA" id="ARBA00023136"/>
    </source>
</evidence>
<dbReference type="FunCoup" id="B3S9D9">
    <property type="interactions" value="134"/>
</dbReference>
<name>B3S9D9_TRIAD</name>
<evidence type="ECO:0000256" key="7">
    <source>
        <dbReference type="PIRSR" id="PIRSR600175-2"/>
    </source>
</evidence>
<comment type="subcellular location">
    <subcellularLocation>
        <location evidence="1">Membrane</location>
        <topology evidence="1">Multi-pass membrane protein</topology>
    </subcellularLocation>
</comment>
<keyword evidence="2 8" id="KW-0813">Transport</keyword>
<feature type="transmembrane region" description="Helical" evidence="9">
    <location>
        <begin position="544"/>
        <end position="564"/>
    </location>
</feature>
<keyword evidence="6" id="KW-0915">Sodium</keyword>
<feature type="transmembrane region" description="Helical" evidence="9">
    <location>
        <begin position="459"/>
        <end position="480"/>
    </location>
</feature>